<dbReference type="STRING" id="29170.A0A368FB81"/>
<gene>
    <name evidence="4" type="ORF">ANCCAN_24871</name>
</gene>
<dbReference type="InterPro" id="IPR033184">
    <property type="entry name" value="PRRC2"/>
</dbReference>
<dbReference type="PANTHER" id="PTHR14038">
    <property type="entry name" value="BAT2 HLA-B-ASSOCIATED TRANSCRIPT 2"/>
    <property type="match status" value="1"/>
</dbReference>
<dbReference type="InterPro" id="IPR009738">
    <property type="entry name" value="BAT2_N"/>
</dbReference>
<keyword evidence="5" id="KW-1185">Reference proteome</keyword>
<feature type="compositionally biased region" description="Polar residues" evidence="2">
    <location>
        <begin position="119"/>
        <end position="130"/>
    </location>
</feature>
<dbReference type="PANTHER" id="PTHR14038:SF0">
    <property type="entry name" value="LP18708P"/>
    <property type="match status" value="1"/>
</dbReference>
<feature type="compositionally biased region" description="Polar residues" evidence="2">
    <location>
        <begin position="83"/>
        <end position="106"/>
    </location>
</feature>
<name>A0A368FB81_ANCCA</name>
<accession>A0A368FB81</accession>
<evidence type="ECO:0000259" key="3">
    <source>
        <dbReference type="Pfam" id="PF07001"/>
    </source>
</evidence>
<evidence type="ECO:0000256" key="2">
    <source>
        <dbReference type="SAM" id="MobiDB-lite"/>
    </source>
</evidence>
<evidence type="ECO:0000313" key="4">
    <source>
        <dbReference type="EMBL" id="RCN29373.1"/>
    </source>
</evidence>
<proteinExistence type="predicted"/>
<feature type="domain" description="BAT2 N-terminal" evidence="3">
    <location>
        <begin position="9"/>
        <end position="170"/>
    </location>
</feature>
<protein>
    <submittedName>
        <fullName evidence="4">BAT2</fullName>
    </submittedName>
</protein>
<feature type="compositionally biased region" description="Polar residues" evidence="2">
    <location>
        <begin position="202"/>
        <end position="219"/>
    </location>
</feature>
<dbReference type="OrthoDB" id="1939715at2759"/>
<reference evidence="4 5" key="1">
    <citation type="submission" date="2014-10" db="EMBL/GenBank/DDBJ databases">
        <title>Draft genome of the hookworm Ancylostoma caninum.</title>
        <authorList>
            <person name="Mitreva M."/>
        </authorList>
    </citation>
    <scope>NUCLEOTIDE SEQUENCE [LARGE SCALE GENOMIC DNA]</scope>
    <source>
        <strain evidence="4 5">Baltimore</strain>
    </source>
</reference>
<sequence>MSSLSRGASGASKPKPVNVNSLYAGRNLAAGAKPLGKHGLTSVGKSVGVVRRMPPPATLPSLKAENNGQDPSTVVVPQGGTGWSKNDTSTDSSEVVKTSSLTTSNGPDLRPIWAKPSSEVLSSGDSSTREFPTLAVAAQGIDGSHRSSNKWAVGDNSHSSEQKTQASASEETHALPSRYCNNVSDSMGGSPHYHSSSERTRFQGSSDARVSHPNYSTSGLCRASQKLSDPITNDVYAACDSGKISVARRDDDRVPQYSQMSRATEFFDGAAVREEVRTEESYSVLEYDRDDAIGKSRHKRTSFRVCIV</sequence>
<dbReference type="EMBL" id="JOJR01001985">
    <property type="protein sequence ID" value="RCN29373.1"/>
    <property type="molecule type" value="Genomic_DNA"/>
</dbReference>
<evidence type="ECO:0000256" key="1">
    <source>
        <dbReference type="ARBA" id="ARBA00022553"/>
    </source>
</evidence>
<dbReference type="Pfam" id="PF07001">
    <property type="entry name" value="BAT2_N"/>
    <property type="match status" value="1"/>
</dbReference>
<evidence type="ECO:0000313" key="5">
    <source>
        <dbReference type="Proteomes" id="UP000252519"/>
    </source>
</evidence>
<dbReference type="Proteomes" id="UP000252519">
    <property type="component" value="Unassembled WGS sequence"/>
</dbReference>
<dbReference type="GO" id="GO:0030154">
    <property type="term" value="P:cell differentiation"/>
    <property type="evidence" value="ECO:0007669"/>
    <property type="project" value="TreeGrafter"/>
</dbReference>
<feature type="region of interest" description="Disordered" evidence="2">
    <location>
        <begin position="32"/>
        <end position="219"/>
    </location>
</feature>
<keyword evidence="1" id="KW-0597">Phosphoprotein</keyword>
<comment type="caution">
    <text evidence="4">The sequence shown here is derived from an EMBL/GenBank/DDBJ whole genome shotgun (WGS) entry which is preliminary data.</text>
</comment>
<organism evidence="4 5">
    <name type="scientific">Ancylostoma caninum</name>
    <name type="common">Dog hookworm</name>
    <dbReference type="NCBI Taxonomy" id="29170"/>
    <lineage>
        <taxon>Eukaryota</taxon>
        <taxon>Metazoa</taxon>
        <taxon>Ecdysozoa</taxon>
        <taxon>Nematoda</taxon>
        <taxon>Chromadorea</taxon>
        <taxon>Rhabditida</taxon>
        <taxon>Rhabditina</taxon>
        <taxon>Rhabditomorpha</taxon>
        <taxon>Strongyloidea</taxon>
        <taxon>Ancylostomatidae</taxon>
        <taxon>Ancylostomatinae</taxon>
        <taxon>Ancylostoma</taxon>
    </lineage>
</organism>
<dbReference type="AlphaFoldDB" id="A0A368FB81"/>
<feature type="compositionally biased region" description="Polar residues" evidence="2">
    <location>
        <begin position="156"/>
        <end position="169"/>
    </location>
</feature>